<evidence type="ECO:0000259" key="2">
    <source>
        <dbReference type="Pfam" id="PF01636"/>
    </source>
</evidence>
<feature type="domain" description="Aminoglycoside phosphotransferase" evidence="2">
    <location>
        <begin position="39"/>
        <end position="255"/>
    </location>
</feature>
<dbReference type="Proteomes" id="UP000614200">
    <property type="component" value="Unassembled WGS sequence"/>
</dbReference>
<comment type="caution">
    <text evidence="3">The sequence shown here is derived from an EMBL/GenBank/DDBJ whole genome shotgun (WGS) entry which is preliminary data.</text>
</comment>
<organism evidence="3 4">
    <name type="scientific">Fusibacter ferrireducens</name>
    <dbReference type="NCBI Taxonomy" id="2785058"/>
    <lineage>
        <taxon>Bacteria</taxon>
        <taxon>Bacillati</taxon>
        <taxon>Bacillota</taxon>
        <taxon>Clostridia</taxon>
        <taxon>Eubacteriales</taxon>
        <taxon>Eubacteriales Family XII. Incertae Sedis</taxon>
        <taxon>Fusibacter</taxon>
    </lineage>
</organism>
<accession>A0ABR9ZM05</accession>
<dbReference type="InterPro" id="IPR002575">
    <property type="entry name" value="Aminoglycoside_PTrfase"/>
</dbReference>
<keyword evidence="4" id="KW-1185">Reference proteome</keyword>
<dbReference type="Pfam" id="PF01636">
    <property type="entry name" value="APH"/>
    <property type="match status" value="1"/>
</dbReference>
<dbReference type="PANTHER" id="PTHR21064">
    <property type="entry name" value="AMINOGLYCOSIDE PHOSPHOTRANSFERASE DOMAIN-CONTAINING PROTEIN-RELATED"/>
    <property type="match status" value="1"/>
</dbReference>
<name>A0ABR9ZM05_9FIRM</name>
<gene>
    <name evidence="3" type="ORF">ISU02_00190</name>
</gene>
<reference evidence="3 4" key="1">
    <citation type="submission" date="2020-11" db="EMBL/GenBank/DDBJ databases">
        <title>Fusibacter basophilias sp. nov.</title>
        <authorList>
            <person name="Qiu D."/>
        </authorList>
    </citation>
    <scope>NUCLEOTIDE SEQUENCE [LARGE SCALE GENOMIC DNA]</scope>
    <source>
        <strain evidence="3 4">Q10-2</strain>
    </source>
</reference>
<dbReference type="Gene3D" id="3.30.200.20">
    <property type="entry name" value="Phosphorylase Kinase, domain 1"/>
    <property type="match status" value="1"/>
</dbReference>
<evidence type="ECO:0000256" key="1">
    <source>
        <dbReference type="ARBA" id="ARBA00038240"/>
    </source>
</evidence>
<dbReference type="RefSeq" id="WP_194699761.1">
    <property type="nucleotide sequence ID" value="NZ_JADKNH010000001.1"/>
</dbReference>
<evidence type="ECO:0000313" key="3">
    <source>
        <dbReference type="EMBL" id="MBF4691510.1"/>
    </source>
</evidence>
<dbReference type="InterPro" id="IPR050249">
    <property type="entry name" value="Pseudomonas-type_ThrB"/>
</dbReference>
<dbReference type="Gene3D" id="3.90.1200.10">
    <property type="match status" value="1"/>
</dbReference>
<evidence type="ECO:0000313" key="4">
    <source>
        <dbReference type="Proteomes" id="UP000614200"/>
    </source>
</evidence>
<dbReference type="EMBL" id="JADKNH010000001">
    <property type="protein sequence ID" value="MBF4691510.1"/>
    <property type="molecule type" value="Genomic_DNA"/>
</dbReference>
<sequence length="326" mass="38549">MLKLKYLFDNNELALMLLKNWNFDDESLDMFKYFRISSNAIYPFKDQGSVRILRFTPVSEKNLSDIKQELEVMKILLENGFNVPKVVKSKQGNAIETKETPWGKYHAVVFESVGKNTLENIKMTEEIAYQYGRSLGVFHEISKRKIQSSVNRKSVYDIFDLIELKISKETVQLTTLMNELNRIRVGFEKIEKAYETFGLIHYDYEVDNIIHDSKTQNLFAIDFDDCMYGFYGQDIERAINSIESEVDEAIQDIILSNFLKGYEIENGNLEIFQKNREIFKSFAEIYSYFRMKDSLEEKWDNEPKWMNNIRERLNARMNNYIVKLES</sequence>
<dbReference type="InterPro" id="IPR011009">
    <property type="entry name" value="Kinase-like_dom_sf"/>
</dbReference>
<dbReference type="SUPFAM" id="SSF56112">
    <property type="entry name" value="Protein kinase-like (PK-like)"/>
    <property type="match status" value="1"/>
</dbReference>
<dbReference type="PANTHER" id="PTHR21064:SF6">
    <property type="entry name" value="AMINOGLYCOSIDE PHOSPHOTRANSFERASE DOMAIN-CONTAINING PROTEIN"/>
    <property type="match status" value="1"/>
</dbReference>
<comment type="similarity">
    <text evidence="1">Belongs to the pseudomonas-type ThrB family.</text>
</comment>
<proteinExistence type="inferred from homology"/>
<protein>
    <submittedName>
        <fullName evidence="3">Phosphotransferase</fullName>
    </submittedName>
</protein>